<keyword evidence="2" id="KW-1185">Reference proteome</keyword>
<name>A0A822XNN3_NELNU</name>
<dbReference type="EMBL" id="DUZY01000001">
    <property type="protein sequence ID" value="DAD21652.1"/>
    <property type="molecule type" value="Genomic_DNA"/>
</dbReference>
<dbReference type="PANTHER" id="PTHR36398">
    <property type="entry name" value="PLASMA MEMBRANE FUSION PROTEIN"/>
    <property type="match status" value="1"/>
</dbReference>
<dbReference type="AlphaFoldDB" id="A0A822XNN3"/>
<proteinExistence type="predicted"/>
<reference evidence="1 2" key="1">
    <citation type="journal article" date="2020" name="Mol. Biol. Evol.">
        <title>Distinct Expression and Methylation Patterns for Genes with Different Fates following a Single Whole-Genome Duplication in Flowering Plants.</title>
        <authorList>
            <person name="Shi T."/>
            <person name="Rahmani R.S."/>
            <person name="Gugger P.F."/>
            <person name="Wang M."/>
            <person name="Li H."/>
            <person name="Zhang Y."/>
            <person name="Li Z."/>
            <person name="Wang Q."/>
            <person name="Van de Peer Y."/>
            <person name="Marchal K."/>
            <person name="Chen J."/>
        </authorList>
    </citation>
    <scope>NUCLEOTIDE SEQUENCE [LARGE SCALE GENOMIC DNA]</scope>
    <source>
        <tissue evidence="1">Leaf</tissue>
    </source>
</reference>
<evidence type="ECO:0000313" key="1">
    <source>
        <dbReference type="EMBL" id="DAD21652.1"/>
    </source>
</evidence>
<dbReference type="PANTHER" id="PTHR36398:SF1">
    <property type="entry name" value="PLASMA MEMBRANE FUSION PROTEIN"/>
    <property type="match status" value="1"/>
</dbReference>
<dbReference type="Proteomes" id="UP000607653">
    <property type="component" value="Unassembled WGS sequence"/>
</dbReference>
<comment type="caution">
    <text evidence="1">The sequence shown here is derived from an EMBL/GenBank/DDBJ whole genome shotgun (WGS) entry which is preliminary data.</text>
</comment>
<protein>
    <submittedName>
        <fullName evidence="1">Uncharacterized protein</fullName>
    </submittedName>
</protein>
<evidence type="ECO:0000313" key="2">
    <source>
        <dbReference type="Proteomes" id="UP000607653"/>
    </source>
</evidence>
<organism evidence="1 2">
    <name type="scientific">Nelumbo nucifera</name>
    <name type="common">Sacred lotus</name>
    <dbReference type="NCBI Taxonomy" id="4432"/>
    <lineage>
        <taxon>Eukaryota</taxon>
        <taxon>Viridiplantae</taxon>
        <taxon>Streptophyta</taxon>
        <taxon>Embryophyta</taxon>
        <taxon>Tracheophyta</taxon>
        <taxon>Spermatophyta</taxon>
        <taxon>Magnoliopsida</taxon>
        <taxon>Proteales</taxon>
        <taxon>Nelumbonaceae</taxon>
        <taxon>Nelumbo</taxon>
    </lineage>
</organism>
<gene>
    <name evidence="1" type="ORF">HUJ06_023115</name>
</gene>
<sequence length="254" mass="27849">MISTGARSITSAISGLPPITANATSTALPLNKPEQPQLQHSLTGTKTTRRNAALISLIAPLVPSLCQPAPATAFSIGISGPKDWLREQKKKASKFILAPIDASRESLRTAYRLLTKNASGYPKDLEEIQNLLRSAARDCVPQERNSFVSFQANTGIEVCTFRLIVKNASSLLDNASPVKLKAEAMLGDLIRSFTSLNEAANNMDIQLASDRRWQMNSWVPCTLLTNLSSLVLLVRLFHSSVCFSFFYAQYLSLY</sequence>
<accession>A0A822XNN3</accession>